<organism evidence="3 4">
    <name type="scientific">Leptotrombidium deliense</name>
    <dbReference type="NCBI Taxonomy" id="299467"/>
    <lineage>
        <taxon>Eukaryota</taxon>
        <taxon>Metazoa</taxon>
        <taxon>Ecdysozoa</taxon>
        <taxon>Arthropoda</taxon>
        <taxon>Chelicerata</taxon>
        <taxon>Arachnida</taxon>
        <taxon>Acari</taxon>
        <taxon>Acariformes</taxon>
        <taxon>Trombidiformes</taxon>
        <taxon>Prostigmata</taxon>
        <taxon>Anystina</taxon>
        <taxon>Parasitengona</taxon>
        <taxon>Trombiculoidea</taxon>
        <taxon>Trombiculidae</taxon>
        <taxon>Leptotrombidium</taxon>
    </lineage>
</organism>
<dbReference type="Proteomes" id="UP000288716">
    <property type="component" value="Unassembled WGS sequence"/>
</dbReference>
<dbReference type="PANTHER" id="PTHR33194:SF4">
    <property type="entry name" value="CCHC-TYPE DOMAIN-CONTAINING PROTEIN"/>
    <property type="match status" value="1"/>
</dbReference>
<dbReference type="VEuPathDB" id="VectorBase:LDEU006077"/>
<dbReference type="Gene3D" id="2.40.70.10">
    <property type="entry name" value="Acid Proteases"/>
    <property type="match status" value="1"/>
</dbReference>
<feature type="compositionally biased region" description="Polar residues" evidence="1">
    <location>
        <begin position="270"/>
        <end position="295"/>
    </location>
</feature>
<feature type="region of interest" description="Disordered" evidence="1">
    <location>
        <begin position="270"/>
        <end position="299"/>
    </location>
</feature>
<comment type="caution">
    <text evidence="3">The sequence shown here is derived from an EMBL/GenBank/DDBJ whole genome shotgun (WGS) entry which is preliminary data.</text>
</comment>
<evidence type="ECO:0000259" key="2">
    <source>
        <dbReference type="Pfam" id="PF03732"/>
    </source>
</evidence>
<proteinExistence type="predicted"/>
<keyword evidence="4" id="KW-1185">Reference proteome</keyword>
<gene>
    <name evidence="3" type="ORF">B4U80_14864</name>
</gene>
<feature type="domain" description="Retrotransposon gag" evidence="2">
    <location>
        <begin position="95"/>
        <end position="190"/>
    </location>
</feature>
<evidence type="ECO:0000313" key="3">
    <source>
        <dbReference type="EMBL" id="RWS25963.1"/>
    </source>
</evidence>
<sequence>MQRRIRSRRYASSSTSDVNNVNISSSSEINAFHVSTNVVNDFTKALQTFEQNVNNTQDLPVFRGLACEDLFDFLDAIEMYKMSTGLSDELLAKKASRLLKDIALTWFMHAATSDPELFKSWQKIREKLIENFAPNKTAYKLIIEEKLRNRKQGINESFRNFYFDVLKLCARIDAKMNEDAKISRLMQGMKTELYKNIATSLPSTCNELLQKAQNFEEIENVISIRNAFQSNNNESVSLMKPFVDASRFVLNSQKATEVFTIPMHPIEPSCSLSPHLSSQQKQPTDASRSNKSVKTNPGFMRNASSYRKPYFRNNYRSNFRNANPYSRYTRTLFCKAYVNGLPVLSVIDTGAGTTIINKDLFERLNVPLLPYYGRPLKLANGNVVFPDETQNIDSK</sequence>
<protein>
    <recommendedName>
        <fullName evidence="2">Retrotransposon gag domain-containing protein</fullName>
    </recommendedName>
</protein>
<accession>A0A443SEK7</accession>
<dbReference type="Pfam" id="PF03732">
    <property type="entry name" value="Retrotrans_gag"/>
    <property type="match status" value="1"/>
</dbReference>
<name>A0A443SEK7_9ACAR</name>
<dbReference type="EMBL" id="NCKV01003195">
    <property type="protein sequence ID" value="RWS25963.1"/>
    <property type="molecule type" value="Genomic_DNA"/>
</dbReference>
<dbReference type="OrthoDB" id="10037266at2759"/>
<reference evidence="3 4" key="1">
    <citation type="journal article" date="2018" name="Gigascience">
        <title>Genomes of trombidid mites reveal novel predicted allergens and laterally-transferred genes associated with secondary metabolism.</title>
        <authorList>
            <person name="Dong X."/>
            <person name="Chaisiri K."/>
            <person name="Xia D."/>
            <person name="Armstrong S.D."/>
            <person name="Fang Y."/>
            <person name="Donnelly M.J."/>
            <person name="Kadowaki T."/>
            <person name="McGarry J.W."/>
            <person name="Darby A.C."/>
            <person name="Makepeace B.L."/>
        </authorList>
    </citation>
    <scope>NUCLEOTIDE SEQUENCE [LARGE SCALE GENOMIC DNA]</scope>
    <source>
        <strain evidence="3">UoL-UT</strain>
    </source>
</reference>
<dbReference type="PANTHER" id="PTHR33194">
    <property type="entry name" value="ZINC KNUCKLE DOMAINCONTAINING PROTEIN"/>
    <property type="match status" value="1"/>
</dbReference>
<dbReference type="AlphaFoldDB" id="A0A443SEK7"/>
<dbReference type="InterPro" id="IPR021109">
    <property type="entry name" value="Peptidase_aspartic_dom_sf"/>
</dbReference>
<evidence type="ECO:0000256" key="1">
    <source>
        <dbReference type="SAM" id="MobiDB-lite"/>
    </source>
</evidence>
<dbReference type="Pfam" id="PF13975">
    <property type="entry name" value="gag-asp_proteas"/>
    <property type="match status" value="1"/>
</dbReference>
<dbReference type="InterPro" id="IPR005162">
    <property type="entry name" value="Retrotrans_gag_dom"/>
</dbReference>
<evidence type="ECO:0000313" key="4">
    <source>
        <dbReference type="Proteomes" id="UP000288716"/>
    </source>
</evidence>
<dbReference type="SUPFAM" id="SSF50630">
    <property type="entry name" value="Acid proteases"/>
    <property type="match status" value="1"/>
</dbReference>